<keyword evidence="4" id="KW-1185">Reference proteome</keyword>
<protein>
    <recommendedName>
        <fullName evidence="2">Glycosyltransferase 2-like domain-containing protein</fullName>
    </recommendedName>
</protein>
<organism evidence="3 4">
    <name type="scientific">Gemmata massiliana</name>
    <dbReference type="NCBI Taxonomy" id="1210884"/>
    <lineage>
        <taxon>Bacteria</taxon>
        <taxon>Pseudomonadati</taxon>
        <taxon>Planctomycetota</taxon>
        <taxon>Planctomycetia</taxon>
        <taxon>Gemmatales</taxon>
        <taxon>Gemmataceae</taxon>
        <taxon>Gemmata</taxon>
    </lineage>
</organism>
<dbReference type="Pfam" id="PF00535">
    <property type="entry name" value="Glycos_transf_2"/>
    <property type="match status" value="1"/>
</dbReference>
<sequence length="261" mass="30113">MAPLLQNPDPTHQPIEAWDQPMSPARTCTVTLVVPTLNEIDGMKTIMPQIRSEWVDQIIILDGGSTDGTVEWARAHGYEVHVQSEPGIRQAYMEVLPKVRGDVVVTFSPDGNSIPDLLVDLVAKIDEGYDMVIVSRYKPPAKSTDDDWVTAFGNWLFTRTVNLLHGGRYTDAMVIYRAYRTRLVRELELDQDRWYQTPERLFGCRISWEPLLSVRAARRRLKVAEIAGDEPPRIGGERKLRVLRWGASYYFQFFRDFFLWR</sequence>
<dbReference type="InterPro" id="IPR050256">
    <property type="entry name" value="Glycosyltransferase_2"/>
</dbReference>
<name>A0A6P2D372_9BACT</name>
<dbReference type="KEGG" id="gms:SOIL9_21250"/>
<feature type="domain" description="Glycosyltransferase 2-like" evidence="2">
    <location>
        <begin position="32"/>
        <end position="186"/>
    </location>
</feature>
<evidence type="ECO:0000313" key="3">
    <source>
        <dbReference type="EMBL" id="VTR95589.1"/>
    </source>
</evidence>
<proteinExistence type="predicted"/>
<accession>A0A6P2D372</accession>
<dbReference type="AlphaFoldDB" id="A0A6P2D372"/>
<dbReference type="Proteomes" id="UP000464178">
    <property type="component" value="Chromosome"/>
</dbReference>
<reference evidence="3 4" key="1">
    <citation type="submission" date="2019-05" db="EMBL/GenBank/DDBJ databases">
        <authorList>
            <consortium name="Science for Life Laboratories"/>
        </authorList>
    </citation>
    <scope>NUCLEOTIDE SEQUENCE [LARGE SCALE GENOMIC DNA]</scope>
    <source>
        <strain evidence="3">Soil9</strain>
    </source>
</reference>
<dbReference type="CDD" id="cd04179">
    <property type="entry name" value="DPM_DPG-synthase_like"/>
    <property type="match status" value="1"/>
</dbReference>
<evidence type="ECO:0000259" key="2">
    <source>
        <dbReference type="Pfam" id="PF00535"/>
    </source>
</evidence>
<dbReference type="InterPro" id="IPR001173">
    <property type="entry name" value="Glyco_trans_2-like"/>
</dbReference>
<feature type="region of interest" description="Disordered" evidence="1">
    <location>
        <begin position="1"/>
        <end position="21"/>
    </location>
</feature>
<gene>
    <name evidence="3" type="ORF">SOIL9_21250</name>
</gene>
<dbReference type="InterPro" id="IPR029044">
    <property type="entry name" value="Nucleotide-diphossugar_trans"/>
</dbReference>
<dbReference type="RefSeq" id="WP_162669988.1">
    <property type="nucleotide sequence ID" value="NZ_LR593886.1"/>
</dbReference>
<dbReference type="PANTHER" id="PTHR48090:SF7">
    <property type="entry name" value="RFBJ PROTEIN"/>
    <property type="match status" value="1"/>
</dbReference>
<dbReference type="EMBL" id="LR593886">
    <property type="protein sequence ID" value="VTR95589.1"/>
    <property type="molecule type" value="Genomic_DNA"/>
</dbReference>
<evidence type="ECO:0000256" key="1">
    <source>
        <dbReference type="SAM" id="MobiDB-lite"/>
    </source>
</evidence>
<evidence type="ECO:0000313" key="4">
    <source>
        <dbReference type="Proteomes" id="UP000464178"/>
    </source>
</evidence>
<dbReference type="SUPFAM" id="SSF53448">
    <property type="entry name" value="Nucleotide-diphospho-sugar transferases"/>
    <property type="match status" value="1"/>
</dbReference>
<dbReference type="PANTHER" id="PTHR48090">
    <property type="entry name" value="UNDECAPRENYL-PHOSPHATE 4-DEOXY-4-FORMAMIDO-L-ARABINOSE TRANSFERASE-RELATED"/>
    <property type="match status" value="1"/>
</dbReference>
<dbReference type="Gene3D" id="3.90.550.10">
    <property type="entry name" value="Spore Coat Polysaccharide Biosynthesis Protein SpsA, Chain A"/>
    <property type="match status" value="1"/>
</dbReference>